<dbReference type="Pfam" id="PF01556">
    <property type="entry name" value="DnaJ_C"/>
    <property type="match status" value="1"/>
</dbReference>
<dbReference type="Gene3D" id="2.60.260.20">
    <property type="entry name" value="Urease metallochaperone UreE, N-terminal domain"/>
    <property type="match status" value="2"/>
</dbReference>
<protein>
    <recommendedName>
        <fullName evidence="3">Chaperone DnaJ C-terminal domain-containing protein</fullName>
    </recommendedName>
</protein>
<keyword evidence="1" id="KW-0143">Chaperone</keyword>
<evidence type="ECO:0000313" key="4">
    <source>
        <dbReference type="EMBL" id="AEO34661.1"/>
    </source>
</evidence>
<dbReference type="GO" id="GO:0006457">
    <property type="term" value="P:protein folding"/>
    <property type="evidence" value="ECO:0007669"/>
    <property type="project" value="InterPro"/>
</dbReference>
<reference evidence="4" key="1">
    <citation type="journal article" date="2011" name="PLoS ONE">
        <title>A deep insight into the sialotranscriptome of the gulf coast tick, Amblyomma maculatum.</title>
        <authorList>
            <person name="Karim S."/>
            <person name="Singh P."/>
            <person name="Ribeiro J.M."/>
        </authorList>
    </citation>
    <scope>NUCLEOTIDE SEQUENCE</scope>
    <source>
        <tissue evidence="4">Salivary gland</tissue>
    </source>
</reference>
<name>G3MME3_AMBMU</name>
<dbReference type="EMBL" id="JO843044">
    <property type="protein sequence ID" value="AEO34661.1"/>
    <property type="molecule type" value="mRNA"/>
</dbReference>
<organism evidence="4">
    <name type="scientific">Amblyomma maculatum</name>
    <name type="common">Gulf Coast tick</name>
    <dbReference type="NCBI Taxonomy" id="34609"/>
    <lineage>
        <taxon>Eukaryota</taxon>
        <taxon>Metazoa</taxon>
        <taxon>Ecdysozoa</taxon>
        <taxon>Arthropoda</taxon>
        <taxon>Chelicerata</taxon>
        <taxon>Arachnida</taxon>
        <taxon>Acari</taxon>
        <taxon>Parasitiformes</taxon>
        <taxon>Ixodida</taxon>
        <taxon>Ixodoidea</taxon>
        <taxon>Ixodidae</taxon>
        <taxon>Amblyomminae</taxon>
        <taxon>Amblyomma</taxon>
    </lineage>
</organism>
<evidence type="ECO:0000256" key="1">
    <source>
        <dbReference type="ARBA" id="ARBA00023186"/>
    </source>
</evidence>
<dbReference type="AlphaFoldDB" id="G3MME3"/>
<dbReference type="InterPro" id="IPR051339">
    <property type="entry name" value="DnaJ_subfamily_B"/>
</dbReference>
<dbReference type="GO" id="GO:0051082">
    <property type="term" value="F:unfolded protein binding"/>
    <property type="evidence" value="ECO:0007669"/>
    <property type="project" value="InterPro"/>
</dbReference>
<dbReference type="GO" id="GO:0051087">
    <property type="term" value="F:protein-folding chaperone binding"/>
    <property type="evidence" value="ECO:0007669"/>
    <property type="project" value="TreeGrafter"/>
</dbReference>
<accession>G3MME3</accession>
<dbReference type="FunFam" id="2.60.260.20:FF:000015">
    <property type="entry name" value="Heat shock protein 40"/>
    <property type="match status" value="1"/>
</dbReference>
<evidence type="ECO:0000256" key="2">
    <source>
        <dbReference type="SAM" id="MobiDB-lite"/>
    </source>
</evidence>
<dbReference type="FunFam" id="2.60.260.20:FF:000006">
    <property type="entry name" value="DnaJ subfamily B member 13"/>
    <property type="match status" value="1"/>
</dbReference>
<sequence length="314" mass="35118">MGRDYHMLLGLRKDASEDEIMEALKRYSEEKDREVAEVYKAFLNMKRHDTEGCSSKEGLKDNVRSGGHDVPKHQEHKNTPDGSFVAASEGFHDPFATFFGSGGPFGSNFYNGSSAQRGTGEVLVNRATELDVHVTLEEVYSGCTKKVKVRRNVIARGEPTLDEKMFTIEVKPGWKAGTRVTFRHEGNQFHYGSVPGDLVFVIRDKPHPHFRRDGVDVRYMAKITFKEALRGGKVEVPTLTHGKITVPLTDIVTPTTVQRIPGQGLPHSKDPTTRGDLLLSFDIECPRHTTEGERRLLWDALSPFTCPGRTPLLS</sequence>
<dbReference type="CDD" id="cd10747">
    <property type="entry name" value="DnaJ_C"/>
    <property type="match status" value="1"/>
</dbReference>
<dbReference type="InterPro" id="IPR008971">
    <property type="entry name" value="HSP40/DnaJ_pept-bd"/>
</dbReference>
<proteinExistence type="evidence at transcript level"/>
<dbReference type="InterPro" id="IPR002939">
    <property type="entry name" value="DnaJ_C"/>
</dbReference>
<dbReference type="GO" id="GO:0005829">
    <property type="term" value="C:cytosol"/>
    <property type="evidence" value="ECO:0007669"/>
    <property type="project" value="TreeGrafter"/>
</dbReference>
<feature type="region of interest" description="Disordered" evidence="2">
    <location>
        <begin position="51"/>
        <end position="81"/>
    </location>
</feature>
<dbReference type="PANTHER" id="PTHR24078">
    <property type="entry name" value="DNAJ HOMOLOG SUBFAMILY C MEMBER"/>
    <property type="match status" value="1"/>
</dbReference>
<feature type="compositionally biased region" description="Basic and acidic residues" evidence="2">
    <location>
        <begin position="57"/>
        <end position="79"/>
    </location>
</feature>
<feature type="domain" description="Chaperone DnaJ C-terminal" evidence="3">
    <location>
        <begin position="129"/>
        <end position="286"/>
    </location>
</feature>
<evidence type="ECO:0000259" key="3">
    <source>
        <dbReference type="Pfam" id="PF01556"/>
    </source>
</evidence>
<dbReference type="PANTHER" id="PTHR24078:SF553">
    <property type="entry name" value="DNAJ HOMOLOG SUBFAMILY B MEMBER 5"/>
    <property type="match status" value="1"/>
</dbReference>
<dbReference type="SUPFAM" id="SSF49493">
    <property type="entry name" value="HSP40/DnaJ peptide-binding domain"/>
    <property type="match status" value="2"/>
</dbReference>